<dbReference type="RefSeq" id="WP_069829185.1">
    <property type="nucleotide sequence ID" value="NZ_MDJD01000014.1"/>
</dbReference>
<dbReference type="AlphaFoldDB" id="A0A1E5TC45"/>
<dbReference type="PANTHER" id="PTHR33408">
    <property type="entry name" value="TRANSPOSASE"/>
    <property type="match status" value="1"/>
</dbReference>
<dbReference type="PANTHER" id="PTHR33408:SF2">
    <property type="entry name" value="TRANSPOSASE DDE DOMAIN-CONTAINING PROTEIN"/>
    <property type="match status" value="1"/>
</dbReference>
<evidence type="ECO:0000313" key="2">
    <source>
        <dbReference type="EMBL" id="OEK08930.1"/>
    </source>
</evidence>
<organism evidence="2 3">
    <name type="scientific">Flavivirga aquatica</name>
    <dbReference type="NCBI Taxonomy" id="1849968"/>
    <lineage>
        <taxon>Bacteria</taxon>
        <taxon>Pseudomonadati</taxon>
        <taxon>Bacteroidota</taxon>
        <taxon>Flavobacteriia</taxon>
        <taxon>Flavobacteriales</taxon>
        <taxon>Flavobacteriaceae</taxon>
        <taxon>Flavivirga</taxon>
    </lineage>
</organism>
<proteinExistence type="predicted"/>
<dbReference type="Pfam" id="PF05598">
    <property type="entry name" value="DUF772"/>
    <property type="match status" value="1"/>
</dbReference>
<dbReference type="Proteomes" id="UP000095713">
    <property type="component" value="Unassembled WGS sequence"/>
</dbReference>
<evidence type="ECO:0000259" key="1">
    <source>
        <dbReference type="Pfam" id="PF05598"/>
    </source>
</evidence>
<gene>
    <name evidence="2" type="ORF">A8C32_13550</name>
</gene>
<name>A0A1E5TC45_9FLAO</name>
<feature type="domain" description="Transposase InsH N-terminal" evidence="1">
    <location>
        <begin position="18"/>
        <end position="67"/>
    </location>
</feature>
<accession>A0A1E5TC45</accession>
<reference evidence="2 3" key="1">
    <citation type="submission" date="2016-05" db="EMBL/GenBank/DDBJ databases">
        <title>Draft Genome Sequence of Algibacter sp. Strain SK-16 Isolated from the Surface Water of Aburatsubo Inlet.</title>
        <authorList>
            <person name="Wong S.-K."/>
            <person name="Yoshizawa S."/>
            <person name="Nakajima Y."/>
            <person name="Ogura Y."/>
            <person name="Tetsuya H."/>
            <person name="Hamasaki K."/>
        </authorList>
    </citation>
    <scope>NUCLEOTIDE SEQUENCE [LARGE SCALE GENOMIC DNA]</scope>
    <source>
        <strain evidence="2 3">SK-16</strain>
    </source>
</reference>
<dbReference type="EMBL" id="MDJD01000014">
    <property type="protein sequence ID" value="OEK08930.1"/>
    <property type="molecule type" value="Genomic_DNA"/>
</dbReference>
<keyword evidence="3" id="KW-1185">Reference proteome</keyword>
<comment type="caution">
    <text evidence="2">The sequence shown here is derived from an EMBL/GenBank/DDBJ whole genome shotgun (WGS) entry which is preliminary data.</text>
</comment>
<dbReference type="InterPro" id="IPR008490">
    <property type="entry name" value="Transposase_InsH_N"/>
</dbReference>
<protein>
    <recommendedName>
        <fullName evidence="1">Transposase InsH N-terminal domain-containing protein</fullName>
    </recommendedName>
</protein>
<evidence type="ECO:0000313" key="3">
    <source>
        <dbReference type="Proteomes" id="UP000095713"/>
    </source>
</evidence>
<sequence length="77" mass="8837">MKFILGKDRKQTCLFPVSLEDSIEQENSVRSIDQFVDSLDLSELGFRSVFTENGPPAYNPSVLLKLYNSILLIIQEW</sequence>